<feature type="region of interest" description="Disordered" evidence="1">
    <location>
        <begin position="40"/>
        <end position="77"/>
    </location>
</feature>
<feature type="region of interest" description="Disordered" evidence="1">
    <location>
        <begin position="158"/>
        <end position="206"/>
    </location>
</feature>
<feature type="compositionally biased region" description="Polar residues" evidence="1">
    <location>
        <begin position="159"/>
        <end position="168"/>
    </location>
</feature>
<feature type="compositionally biased region" description="Polar residues" evidence="1">
    <location>
        <begin position="188"/>
        <end position="206"/>
    </location>
</feature>
<dbReference type="Proteomes" id="UP000305067">
    <property type="component" value="Unassembled WGS sequence"/>
</dbReference>
<dbReference type="AlphaFoldDB" id="A0A5C3QCW3"/>
<gene>
    <name evidence="2" type="ORF">BDV98DRAFT_608396</name>
</gene>
<organism evidence="2 3">
    <name type="scientific">Pterulicium gracile</name>
    <dbReference type="NCBI Taxonomy" id="1884261"/>
    <lineage>
        <taxon>Eukaryota</taxon>
        <taxon>Fungi</taxon>
        <taxon>Dikarya</taxon>
        <taxon>Basidiomycota</taxon>
        <taxon>Agaricomycotina</taxon>
        <taxon>Agaricomycetes</taxon>
        <taxon>Agaricomycetidae</taxon>
        <taxon>Agaricales</taxon>
        <taxon>Pleurotineae</taxon>
        <taxon>Pterulaceae</taxon>
        <taxon>Pterulicium</taxon>
    </lineage>
</organism>
<protein>
    <submittedName>
        <fullName evidence="2">Uncharacterized protein</fullName>
    </submittedName>
</protein>
<evidence type="ECO:0000256" key="1">
    <source>
        <dbReference type="SAM" id="MobiDB-lite"/>
    </source>
</evidence>
<sequence length="235" mass="25715">MPPPSVYTIDEVEPDAITAKISARHAQRLESLHQRQHEAELGVVGDVPEVQAEGPSRWLAEDVGRKTEAGPTSSPHSIDFLQPIGVPDTHHVETPLGESLFTPSFWPRKFSARRASSSPTLYLDQPGPSRVLDVRFPSPPVATSSALMPRGDEHIMTEFDTSWPGTTSSKKRKRAVSDVGLERRLSPLGSQSDATDAQETGQTSFNPDGSFLRQHVYLLQEVWSGPVLAAGWVFA</sequence>
<feature type="compositionally biased region" description="Basic and acidic residues" evidence="1">
    <location>
        <begin position="59"/>
        <end position="68"/>
    </location>
</feature>
<keyword evidence="3" id="KW-1185">Reference proteome</keyword>
<evidence type="ECO:0000313" key="3">
    <source>
        <dbReference type="Proteomes" id="UP000305067"/>
    </source>
</evidence>
<accession>A0A5C3QCW3</accession>
<proteinExistence type="predicted"/>
<dbReference type="EMBL" id="ML178863">
    <property type="protein sequence ID" value="TFK96293.1"/>
    <property type="molecule type" value="Genomic_DNA"/>
</dbReference>
<name>A0A5C3QCW3_9AGAR</name>
<evidence type="ECO:0000313" key="2">
    <source>
        <dbReference type="EMBL" id="TFK96293.1"/>
    </source>
</evidence>
<reference evidence="2 3" key="1">
    <citation type="journal article" date="2019" name="Nat. Ecol. Evol.">
        <title>Megaphylogeny resolves global patterns of mushroom evolution.</title>
        <authorList>
            <person name="Varga T."/>
            <person name="Krizsan K."/>
            <person name="Foldi C."/>
            <person name="Dima B."/>
            <person name="Sanchez-Garcia M."/>
            <person name="Sanchez-Ramirez S."/>
            <person name="Szollosi G.J."/>
            <person name="Szarkandi J.G."/>
            <person name="Papp V."/>
            <person name="Albert L."/>
            <person name="Andreopoulos W."/>
            <person name="Angelini C."/>
            <person name="Antonin V."/>
            <person name="Barry K.W."/>
            <person name="Bougher N.L."/>
            <person name="Buchanan P."/>
            <person name="Buyck B."/>
            <person name="Bense V."/>
            <person name="Catcheside P."/>
            <person name="Chovatia M."/>
            <person name="Cooper J."/>
            <person name="Damon W."/>
            <person name="Desjardin D."/>
            <person name="Finy P."/>
            <person name="Geml J."/>
            <person name="Haridas S."/>
            <person name="Hughes K."/>
            <person name="Justo A."/>
            <person name="Karasinski D."/>
            <person name="Kautmanova I."/>
            <person name="Kiss B."/>
            <person name="Kocsube S."/>
            <person name="Kotiranta H."/>
            <person name="LaButti K.M."/>
            <person name="Lechner B.E."/>
            <person name="Liimatainen K."/>
            <person name="Lipzen A."/>
            <person name="Lukacs Z."/>
            <person name="Mihaltcheva S."/>
            <person name="Morgado L.N."/>
            <person name="Niskanen T."/>
            <person name="Noordeloos M.E."/>
            <person name="Ohm R.A."/>
            <person name="Ortiz-Santana B."/>
            <person name="Ovrebo C."/>
            <person name="Racz N."/>
            <person name="Riley R."/>
            <person name="Savchenko A."/>
            <person name="Shiryaev A."/>
            <person name="Soop K."/>
            <person name="Spirin V."/>
            <person name="Szebenyi C."/>
            <person name="Tomsovsky M."/>
            <person name="Tulloss R.E."/>
            <person name="Uehling J."/>
            <person name="Grigoriev I.V."/>
            <person name="Vagvolgyi C."/>
            <person name="Papp T."/>
            <person name="Martin F.M."/>
            <person name="Miettinen O."/>
            <person name="Hibbett D.S."/>
            <person name="Nagy L.G."/>
        </authorList>
    </citation>
    <scope>NUCLEOTIDE SEQUENCE [LARGE SCALE GENOMIC DNA]</scope>
    <source>
        <strain evidence="2 3">CBS 309.79</strain>
    </source>
</reference>